<dbReference type="KEGG" id="aef:GEV26_06200"/>
<evidence type="ECO:0000313" key="1">
    <source>
        <dbReference type="EMBL" id="QGG40983.1"/>
    </source>
</evidence>
<protein>
    <submittedName>
        <fullName evidence="1">Uncharacterized protein</fullName>
    </submittedName>
</protein>
<keyword evidence="2" id="KW-1185">Reference proteome</keyword>
<organism evidence="1 2">
    <name type="scientific">Aeromicrobium yanjiei</name>
    <dbReference type="NCBI Taxonomy" id="2662028"/>
    <lineage>
        <taxon>Bacteria</taxon>
        <taxon>Bacillati</taxon>
        <taxon>Actinomycetota</taxon>
        <taxon>Actinomycetes</taxon>
        <taxon>Propionibacteriales</taxon>
        <taxon>Nocardioidaceae</taxon>
        <taxon>Aeromicrobium</taxon>
    </lineage>
</organism>
<sequence length="367" mass="39143">MSVLLALLVAGCASGIEDPAPRTASPRTRVIPAQSAAALKDGRDVELVATLPASIDGNRTFWLGADARGTVYGEIVVPAPKVAPGSMAEVDSYSQPVLIDLAGKVTHLTPPRTSGTTTQMTGADADDEWVTWLESASVQAGSGEWTLYSYERATQKLRVLGSYEDEVAGEDSFLDYDGRPEILGGDVVMGIGSTNRGGKGSAVLSAPLDGSRPLEVLVPTANDPDADEDGFSYVQGKDALMYRDAATGRTRQLAPGDDECQRFRFGVLLTCDRTDEGVVVRLKGTDIDTRLGPFGAHVGYVELEDGWASFVTDPDGDPRIYAVELATSTMYETSRSQNDWNLMGHGYAMVTHRDGDTVTGNDLVKLL</sequence>
<dbReference type="AlphaFoldDB" id="A0A5Q2MH13"/>
<gene>
    <name evidence="1" type="ORF">GEV26_06200</name>
</gene>
<name>A0A5Q2MH13_9ACTN</name>
<proteinExistence type="predicted"/>
<dbReference type="RefSeq" id="WP_153652252.1">
    <property type="nucleotide sequence ID" value="NZ_CP045737.1"/>
</dbReference>
<dbReference type="Proteomes" id="UP000392064">
    <property type="component" value="Chromosome"/>
</dbReference>
<accession>A0A5Q2MH13</accession>
<reference evidence="1 2" key="1">
    <citation type="submission" date="2019-11" db="EMBL/GenBank/DDBJ databases">
        <authorList>
            <person name="Li J."/>
        </authorList>
    </citation>
    <scope>NUCLEOTIDE SEQUENCE [LARGE SCALE GENOMIC DNA]</scope>
    <source>
        <strain evidence="1 2">MF47</strain>
    </source>
</reference>
<evidence type="ECO:0000313" key="2">
    <source>
        <dbReference type="Proteomes" id="UP000392064"/>
    </source>
</evidence>
<dbReference type="EMBL" id="CP045737">
    <property type="protein sequence ID" value="QGG40983.1"/>
    <property type="molecule type" value="Genomic_DNA"/>
</dbReference>